<sequence length="116" mass="13029">MGYSEKAQVEGGIELENNRKWVIAGVSLRAPLKPILTVPIEKQQQQQQVDEIVTEEECSTPRSEESKIPTLFTCPPAPKKQKSSLKFNYHGTSGVVREFFTAPDLETVFVRHVETA</sequence>
<dbReference type="GO" id="GO:0032875">
    <property type="term" value="P:regulation of DNA endoreduplication"/>
    <property type="evidence" value="ECO:0007669"/>
    <property type="project" value="InterPro"/>
</dbReference>
<dbReference type="Proteomes" id="UP001157006">
    <property type="component" value="Chromosome 4"/>
</dbReference>
<organism evidence="3 4">
    <name type="scientific">Vicia faba</name>
    <name type="common">Broad bean</name>
    <name type="synonym">Faba vulgaris</name>
    <dbReference type="NCBI Taxonomy" id="3906"/>
    <lineage>
        <taxon>Eukaryota</taxon>
        <taxon>Viridiplantae</taxon>
        <taxon>Streptophyta</taxon>
        <taxon>Embryophyta</taxon>
        <taxon>Tracheophyta</taxon>
        <taxon>Spermatophyta</taxon>
        <taxon>Magnoliopsida</taxon>
        <taxon>eudicotyledons</taxon>
        <taxon>Gunneridae</taxon>
        <taxon>Pentapetalae</taxon>
        <taxon>rosids</taxon>
        <taxon>fabids</taxon>
        <taxon>Fabales</taxon>
        <taxon>Fabaceae</taxon>
        <taxon>Papilionoideae</taxon>
        <taxon>50 kb inversion clade</taxon>
        <taxon>NPAAA clade</taxon>
        <taxon>Hologalegina</taxon>
        <taxon>IRL clade</taxon>
        <taxon>Fabeae</taxon>
        <taxon>Vicia</taxon>
    </lineage>
</organism>
<dbReference type="EMBL" id="OX451739">
    <property type="protein sequence ID" value="CAI8608747.1"/>
    <property type="molecule type" value="Genomic_DNA"/>
</dbReference>
<protein>
    <submittedName>
        <fullName evidence="3">Uncharacterized protein</fullName>
    </submittedName>
</protein>
<dbReference type="PANTHER" id="PTHR33142">
    <property type="entry name" value="CYCLIN-DEPENDENT PROTEIN KINASE INHIBITOR SMR13"/>
    <property type="match status" value="1"/>
</dbReference>
<dbReference type="AlphaFoldDB" id="A0AAV1AJP9"/>
<evidence type="ECO:0000256" key="1">
    <source>
        <dbReference type="ARBA" id="ARBA00023013"/>
    </source>
</evidence>
<keyword evidence="4" id="KW-1185">Reference proteome</keyword>
<evidence type="ECO:0000313" key="4">
    <source>
        <dbReference type="Proteomes" id="UP001157006"/>
    </source>
</evidence>
<name>A0AAV1AJP9_VICFA</name>
<gene>
    <name evidence="3" type="ORF">VFH_IV100640</name>
</gene>
<dbReference type="GO" id="GO:0004860">
    <property type="term" value="F:protein kinase inhibitor activity"/>
    <property type="evidence" value="ECO:0007669"/>
    <property type="project" value="UniProtKB-KW"/>
</dbReference>
<evidence type="ECO:0000256" key="2">
    <source>
        <dbReference type="ARBA" id="ARBA00023306"/>
    </source>
</evidence>
<proteinExistence type="predicted"/>
<accession>A0AAV1AJP9</accession>
<reference evidence="3 4" key="1">
    <citation type="submission" date="2023-01" db="EMBL/GenBank/DDBJ databases">
        <authorList>
            <person name="Kreplak J."/>
        </authorList>
    </citation>
    <scope>NUCLEOTIDE SEQUENCE [LARGE SCALE GENOMIC DNA]</scope>
</reference>
<keyword evidence="1" id="KW-0649">Protein kinase inhibitor</keyword>
<keyword evidence="2" id="KW-0131">Cell cycle</keyword>
<dbReference type="PANTHER" id="PTHR33142:SF97">
    <property type="entry name" value="CYCLIN-DEPENDENT PROTEIN KINASE INHIBITOR SMR6"/>
    <property type="match status" value="1"/>
</dbReference>
<evidence type="ECO:0000313" key="3">
    <source>
        <dbReference type="EMBL" id="CAI8608747.1"/>
    </source>
</evidence>
<dbReference type="InterPro" id="IPR040389">
    <property type="entry name" value="SMR"/>
</dbReference>